<dbReference type="PANTHER" id="PTHR34599:SF2">
    <property type="entry name" value="TRAF-TYPE DOMAIN-CONTAINING PROTEIN"/>
    <property type="match status" value="1"/>
</dbReference>
<dbReference type="RefSeq" id="WP_171608601.1">
    <property type="nucleotide sequence ID" value="NZ_WHPF01000010.1"/>
</dbReference>
<sequence>MKQFLSVLQLLICSTILFSCDQKKSIVINDAEVLHQNEDQLTQIIIYDVFSPPVASRIYAYTSLASYEAIRYAAPGTPSIAEKLNGFTTMPQPEKDKEYNYTLAATKAFCTVAFKIRIFSDTVLHHYEDSIENVFKQQIPQEVYERSIAFGDTIGKTILVRAKKDMYKETRGMPKYLGSYIDGKWQPTPPDYFDGTEAYWRLIKPFALDTASQFRPAPPFPYSKDTTSPFYQMVKEAYNTSINLSDSEKTIASYWDDNPFVMQHAGHLMFANKKITPGGHWMGITAIACRTSNADAVKTAQAYCLTSIALLDGFISCWDAKFSYEYVRPITVINNWFDRAWNSYLQTPPFPEYTSGHSTITSSAATVLTKLFGDNFAFHDNSDSAYIGMTRDFTSFKQAAAEASVSRLYGGIHFRPSLDTGLARGAMVGNNLLTKLGMR</sequence>
<dbReference type="CDD" id="cd03398">
    <property type="entry name" value="PAP2_haloperoxidase"/>
    <property type="match status" value="1"/>
</dbReference>
<dbReference type="Pfam" id="PF01569">
    <property type="entry name" value="PAP2"/>
    <property type="match status" value="1"/>
</dbReference>
<evidence type="ECO:0000313" key="3">
    <source>
        <dbReference type="Proteomes" id="UP000598971"/>
    </source>
</evidence>
<reference evidence="2" key="1">
    <citation type="submission" date="2019-10" db="EMBL/GenBank/DDBJ databases">
        <title>Draft genome sequence of Panacibacter sp. KCS-6.</title>
        <authorList>
            <person name="Yim K.J."/>
        </authorList>
    </citation>
    <scope>NUCLEOTIDE SEQUENCE</scope>
    <source>
        <strain evidence="2">KCS-6</strain>
    </source>
</reference>
<dbReference type="Proteomes" id="UP000598971">
    <property type="component" value="Unassembled WGS sequence"/>
</dbReference>
<dbReference type="SUPFAM" id="SSF48317">
    <property type="entry name" value="Acid phosphatase/Vanadium-dependent haloperoxidase"/>
    <property type="match status" value="1"/>
</dbReference>
<proteinExistence type="predicted"/>
<name>A0A8J8FIV8_9BACT</name>
<dbReference type="AlphaFoldDB" id="A0A8J8FIV8"/>
<gene>
    <name evidence="2" type="ORF">GD597_14385</name>
</gene>
<evidence type="ECO:0000313" key="2">
    <source>
        <dbReference type="EMBL" id="NNV56656.1"/>
    </source>
</evidence>
<keyword evidence="3" id="KW-1185">Reference proteome</keyword>
<dbReference type="InterPro" id="IPR036938">
    <property type="entry name" value="PAP2/HPO_sf"/>
</dbReference>
<comment type="caution">
    <text evidence="2">The sequence shown here is derived from an EMBL/GenBank/DDBJ whole genome shotgun (WGS) entry which is preliminary data.</text>
</comment>
<dbReference type="EMBL" id="WHPF01000010">
    <property type="protein sequence ID" value="NNV56656.1"/>
    <property type="molecule type" value="Genomic_DNA"/>
</dbReference>
<dbReference type="InterPro" id="IPR000326">
    <property type="entry name" value="PAP2/HPO"/>
</dbReference>
<dbReference type="InterPro" id="IPR052559">
    <property type="entry name" value="V-haloperoxidase"/>
</dbReference>
<protein>
    <submittedName>
        <fullName evidence="2">Phosphatase PAP2 family protein</fullName>
    </submittedName>
</protein>
<dbReference type="PANTHER" id="PTHR34599">
    <property type="entry name" value="PEROXIDASE-RELATED"/>
    <property type="match status" value="1"/>
</dbReference>
<feature type="domain" description="Phosphatidic acid phosphatase type 2/haloperoxidase" evidence="1">
    <location>
        <begin position="306"/>
        <end position="421"/>
    </location>
</feature>
<dbReference type="PROSITE" id="PS51257">
    <property type="entry name" value="PROKAR_LIPOPROTEIN"/>
    <property type="match status" value="1"/>
</dbReference>
<evidence type="ECO:0000259" key="1">
    <source>
        <dbReference type="Pfam" id="PF01569"/>
    </source>
</evidence>
<dbReference type="Gene3D" id="1.10.606.20">
    <property type="match status" value="1"/>
</dbReference>
<organism evidence="2 3">
    <name type="scientific">Limnovirga soli</name>
    <dbReference type="NCBI Taxonomy" id="2656915"/>
    <lineage>
        <taxon>Bacteria</taxon>
        <taxon>Pseudomonadati</taxon>
        <taxon>Bacteroidota</taxon>
        <taxon>Chitinophagia</taxon>
        <taxon>Chitinophagales</taxon>
        <taxon>Chitinophagaceae</taxon>
        <taxon>Limnovirga</taxon>
    </lineage>
</organism>
<accession>A0A8J8FIV8</accession>